<reference evidence="2" key="2">
    <citation type="submission" date="2018-04" db="EMBL/GenBank/DDBJ databases">
        <title>OnivRS2 (Oryza nivara Reference Sequence Version 2).</title>
        <authorList>
            <person name="Zhang J."/>
            <person name="Kudrna D."/>
            <person name="Lee S."/>
            <person name="Talag J."/>
            <person name="Rajasekar S."/>
            <person name="Welchert J."/>
            <person name="Hsing Y.-I."/>
            <person name="Wing R.A."/>
        </authorList>
    </citation>
    <scope>NUCLEOTIDE SEQUENCE [LARGE SCALE GENOMIC DNA]</scope>
    <source>
        <strain evidence="2">SL10</strain>
    </source>
</reference>
<accession>A0A0E0H327</accession>
<dbReference type="AlphaFoldDB" id="A0A0E0H327"/>
<organism evidence="2">
    <name type="scientific">Oryza nivara</name>
    <name type="common">Indian wild rice</name>
    <name type="synonym">Oryza sativa f. spontanea</name>
    <dbReference type="NCBI Taxonomy" id="4536"/>
    <lineage>
        <taxon>Eukaryota</taxon>
        <taxon>Viridiplantae</taxon>
        <taxon>Streptophyta</taxon>
        <taxon>Embryophyta</taxon>
        <taxon>Tracheophyta</taxon>
        <taxon>Spermatophyta</taxon>
        <taxon>Magnoliopsida</taxon>
        <taxon>Liliopsida</taxon>
        <taxon>Poales</taxon>
        <taxon>Poaceae</taxon>
        <taxon>BOP clade</taxon>
        <taxon>Oryzoideae</taxon>
        <taxon>Oryzeae</taxon>
        <taxon>Oryzinae</taxon>
        <taxon>Oryza</taxon>
    </lineage>
</organism>
<sequence length="110" mass="12215">MEEEIRCPAVWWLKRRRRHEPARLARRNPTGGDGDWWRTSPWSSESGGGRQGRRRRDRPAGVGSGTGESGGQAVTGDIEVDRTGDGSRRLQRISLGGESASTSRLESSRR</sequence>
<evidence type="ECO:0000313" key="3">
    <source>
        <dbReference type="Proteomes" id="UP000006591"/>
    </source>
</evidence>
<protein>
    <submittedName>
        <fullName evidence="2">Uncharacterized protein</fullName>
    </submittedName>
</protein>
<dbReference type="Proteomes" id="UP000006591">
    <property type="component" value="Chromosome 4"/>
</dbReference>
<feature type="region of interest" description="Disordered" evidence="1">
    <location>
        <begin position="18"/>
        <end position="110"/>
    </location>
</feature>
<dbReference type="EnsemblPlants" id="ONIVA04G16800.1">
    <property type="protein sequence ID" value="ONIVA04G16800.1"/>
    <property type="gene ID" value="ONIVA04G16800"/>
</dbReference>
<name>A0A0E0H327_ORYNI</name>
<feature type="compositionally biased region" description="Polar residues" evidence="1">
    <location>
        <begin position="99"/>
        <end position="110"/>
    </location>
</feature>
<reference evidence="2" key="1">
    <citation type="submission" date="2015-04" db="UniProtKB">
        <authorList>
            <consortium name="EnsemblPlants"/>
        </authorList>
    </citation>
    <scope>IDENTIFICATION</scope>
    <source>
        <strain evidence="2">SL10</strain>
    </source>
</reference>
<evidence type="ECO:0000313" key="2">
    <source>
        <dbReference type="EnsemblPlants" id="ONIVA04G16800.1"/>
    </source>
</evidence>
<dbReference type="HOGENOM" id="CLU_2175075_0_0_1"/>
<evidence type="ECO:0000256" key="1">
    <source>
        <dbReference type="SAM" id="MobiDB-lite"/>
    </source>
</evidence>
<proteinExistence type="predicted"/>
<keyword evidence="3" id="KW-1185">Reference proteome</keyword>
<feature type="compositionally biased region" description="Basic and acidic residues" evidence="1">
    <location>
        <begin position="79"/>
        <end position="88"/>
    </location>
</feature>
<dbReference type="Gramene" id="ONIVA04G16800.1">
    <property type="protein sequence ID" value="ONIVA04G16800.1"/>
    <property type="gene ID" value="ONIVA04G16800"/>
</dbReference>